<dbReference type="AlphaFoldDB" id="A0A1G9RGH4"/>
<dbReference type="GO" id="GO:0000155">
    <property type="term" value="F:phosphorelay sensor kinase activity"/>
    <property type="evidence" value="ECO:0007669"/>
    <property type="project" value="InterPro"/>
</dbReference>
<feature type="transmembrane region" description="Helical" evidence="1">
    <location>
        <begin position="46"/>
        <end position="69"/>
    </location>
</feature>
<dbReference type="PANTHER" id="PTHR34220:SF7">
    <property type="entry name" value="SENSOR HISTIDINE KINASE YPDA"/>
    <property type="match status" value="1"/>
</dbReference>
<accession>A0A1G9RGH4</accession>
<dbReference type="InterPro" id="IPR036890">
    <property type="entry name" value="HATPase_C_sf"/>
</dbReference>
<keyword evidence="1" id="KW-0472">Membrane</keyword>
<feature type="transmembrane region" description="Helical" evidence="1">
    <location>
        <begin position="15"/>
        <end position="34"/>
    </location>
</feature>
<keyword evidence="3" id="KW-0808">Transferase</keyword>
<dbReference type="RefSeq" id="WP_093203548.1">
    <property type="nucleotide sequence ID" value="NZ_FNGS01000005.1"/>
</dbReference>
<dbReference type="STRING" id="563176.SAMN04488090_2889"/>
<dbReference type="Pfam" id="PF06580">
    <property type="entry name" value="His_kinase"/>
    <property type="match status" value="1"/>
</dbReference>
<keyword evidence="3" id="KW-0418">Kinase</keyword>
<evidence type="ECO:0000259" key="2">
    <source>
        <dbReference type="Pfam" id="PF06580"/>
    </source>
</evidence>
<dbReference type="Proteomes" id="UP000198901">
    <property type="component" value="Unassembled WGS sequence"/>
</dbReference>
<keyword evidence="1" id="KW-1133">Transmembrane helix</keyword>
<dbReference type="PANTHER" id="PTHR34220">
    <property type="entry name" value="SENSOR HISTIDINE KINASE YPDA"/>
    <property type="match status" value="1"/>
</dbReference>
<keyword evidence="4" id="KW-1185">Reference proteome</keyword>
<protein>
    <submittedName>
        <fullName evidence="3">Histidine kinase</fullName>
    </submittedName>
</protein>
<sequence>MSEKHSFLYTPTKTVYVLLLILATFLLYLVTRTYTERITIYGDEQLALFAAVLFVGGIFVGRALSGIWILKLRQIPRDHWVILPVIMAGCVVAVFIAAEFPLHDRVALNLLLFGFPYLIFSICLGIIVKHLRTVVRQEIRDVRATAEQREGELRALQSQISPHFLFNTLNNLYGLSITDHEKLPPLLLRLSDLLRYSVYEAKDLYVPLNEELNYIRHYIEFEKLRIGDRLQLDMTIEDTFPPEARIAPMLLIVFVENAFKHSKNTTDAIIRIDLTVRSWGKSLLFSVKNSRQTAENDDTNGGVGLENVRRRLGLLYPGKYDLTIAEEEHSYLVLLQLPV</sequence>
<dbReference type="InterPro" id="IPR050640">
    <property type="entry name" value="Bact_2-comp_sensor_kinase"/>
</dbReference>
<feature type="domain" description="Signal transduction histidine kinase internal region" evidence="2">
    <location>
        <begin position="152"/>
        <end position="230"/>
    </location>
</feature>
<keyword evidence="1" id="KW-0812">Transmembrane</keyword>
<feature type="transmembrane region" description="Helical" evidence="1">
    <location>
        <begin position="81"/>
        <end position="100"/>
    </location>
</feature>
<name>A0A1G9RGH4_9BACT</name>
<dbReference type="OrthoDB" id="9792992at2"/>
<dbReference type="GO" id="GO:0016020">
    <property type="term" value="C:membrane"/>
    <property type="evidence" value="ECO:0007669"/>
    <property type="project" value="InterPro"/>
</dbReference>
<reference evidence="3 4" key="1">
    <citation type="submission" date="2016-10" db="EMBL/GenBank/DDBJ databases">
        <authorList>
            <person name="de Groot N.N."/>
        </authorList>
    </citation>
    <scope>NUCLEOTIDE SEQUENCE [LARGE SCALE GENOMIC DNA]</scope>
    <source>
        <strain evidence="3 4">DSM 21668</strain>
    </source>
</reference>
<dbReference type="Gene3D" id="3.30.565.10">
    <property type="entry name" value="Histidine kinase-like ATPase, C-terminal domain"/>
    <property type="match status" value="1"/>
</dbReference>
<feature type="transmembrane region" description="Helical" evidence="1">
    <location>
        <begin position="106"/>
        <end position="128"/>
    </location>
</feature>
<dbReference type="InterPro" id="IPR010559">
    <property type="entry name" value="Sig_transdc_His_kin_internal"/>
</dbReference>
<evidence type="ECO:0000256" key="1">
    <source>
        <dbReference type="SAM" id="Phobius"/>
    </source>
</evidence>
<organism evidence="3 4">
    <name type="scientific">Siphonobacter aquaeclarae</name>
    <dbReference type="NCBI Taxonomy" id="563176"/>
    <lineage>
        <taxon>Bacteria</taxon>
        <taxon>Pseudomonadati</taxon>
        <taxon>Bacteroidota</taxon>
        <taxon>Cytophagia</taxon>
        <taxon>Cytophagales</taxon>
        <taxon>Cytophagaceae</taxon>
        <taxon>Siphonobacter</taxon>
    </lineage>
</organism>
<gene>
    <name evidence="3" type="ORF">SAMN04488090_2889</name>
</gene>
<dbReference type="EMBL" id="FNGS01000005">
    <property type="protein sequence ID" value="SDM22336.1"/>
    <property type="molecule type" value="Genomic_DNA"/>
</dbReference>
<evidence type="ECO:0000313" key="4">
    <source>
        <dbReference type="Proteomes" id="UP000198901"/>
    </source>
</evidence>
<proteinExistence type="predicted"/>
<evidence type="ECO:0000313" key="3">
    <source>
        <dbReference type="EMBL" id="SDM22336.1"/>
    </source>
</evidence>